<name>A0A1M4SMK0_9LACT</name>
<dbReference type="InterPro" id="IPR036597">
    <property type="entry name" value="Fido-like_dom_sf"/>
</dbReference>
<dbReference type="STRING" id="1121025.SAMN02745249_00231"/>
<dbReference type="Proteomes" id="UP000184128">
    <property type="component" value="Unassembled WGS sequence"/>
</dbReference>
<gene>
    <name evidence="2" type="ORF">SAMN02745249_00231</name>
</gene>
<sequence>MIHYLTEKELVAINYTLIKQISPTEDFGVKDPSALKAVVAQPRQNTFGAELYPTIYDKAAILFEMIINKHCFYNGNKRTAVMGLYVFLRKNKIQLVVSNKEIADYSVHVAVQKGKHRLTNEEIAKWIEINSQKIK</sequence>
<protein>
    <submittedName>
        <fullName evidence="2">Death on curing protein</fullName>
    </submittedName>
</protein>
<dbReference type="RefSeq" id="WP_073294938.1">
    <property type="nucleotide sequence ID" value="NZ_FQUF01000003.1"/>
</dbReference>
<dbReference type="EMBL" id="FQUF01000003">
    <property type="protein sequence ID" value="SHE33398.1"/>
    <property type="molecule type" value="Genomic_DNA"/>
</dbReference>
<dbReference type="PANTHER" id="PTHR39426">
    <property type="entry name" value="HOMOLOGY TO DEATH-ON-CURING PROTEIN OF PHAGE P1"/>
    <property type="match status" value="1"/>
</dbReference>
<dbReference type="OrthoDB" id="9802752at2"/>
<organism evidence="2 3">
    <name type="scientific">Atopostipes suicloacalis DSM 15692</name>
    <dbReference type="NCBI Taxonomy" id="1121025"/>
    <lineage>
        <taxon>Bacteria</taxon>
        <taxon>Bacillati</taxon>
        <taxon>Bacillota</taxon>
        <taxon>Bacilli</taxon>
        <taxon>Lactobacillales</taxon>
        <taxon>Carnobacteriaceae</taxon>
        <taxon>Atopostipes</taxon>
    </lineage>
</organism>
<accession>A0A1M4SMK0</accession>
<feature type="domain" description="Fido" evidence="1">
    <location>
        <begin position="5"/>
        <end position="129"/>
    </location>
</feature>
<dbReference type="GO" id="GO:0016301">
    <property type="term" value="F:kinase activity"/>
    <property type="evidence" value="ECO:0007669"/>
    <property type="project" value="InterPro"/>
</dbReference>
<reference evidence="2 3" key="1">
    <citation type="submission" date="2016-11" db="EMBL/GenBank/DDBJ databases">
        <authorList>
            <person name="Jaros S."/>
            <person name="Januszkiewicz K."/>
            <person name="Wedrychowicz H."/>
        </authorList>
    </citation>
    <scope>NUCLEOTIDE SEQUENCE [LARGE SCALE GENOMIC DNA]</scope>
    <source>
        <strain evidence="2 3">DSM 15692</strain>
    </source>
</reference>
<dbReference type="AlphaFoldDB" id="A0A1M4SMK0"/>
<evidence type="ECO:0000313" key="2">
    <source>
        <dbReference type="EMBL" id="SHE33398.1"/>
    </source>
</evidence>
<dbReference type="InterPro" id="IPR003812">
    <property type="entry name" value="Fido"/>
</dbReference>
<dbReference type="InterPro" id="IPR006440">
    <property type="entry name" value="Doc"/>
</dbReference>
<dbReference type="SUPFAM" id="SSF140931">
    <property type="entry name" value="Fic-like"/>
    <property type="match status" value="1"/>
</dbReference>
<evidence type="ECO:0000313" key="3">
    <source>
        <dbReference type="Proteomes" id="UP000184128"/>
    </source>
</evidence>
<dbReference type="Pfam" id="PF02661">
    <property type="entry name" value="Fic"/>
    <property type="match status" value="1"/>
</dbReference>
<dbReference type="PROSITE" id="PS51459">
    <property type="entry name" value="FIDO"/>
    <property type="match status" value="1"/>
</dbReference>
<dbReference type="Gene3D" id="1.20.120.1870">
    <property type="entry name" value="Fic/DOC protein, Fido domain"/>
    <property type="match status" value="1"/>
</dbReference>
<dbReference type="NCBIfam" id="TIGR01550">
    <property type="entry name" value="DOC_P1"/>
    <property type="match status" value="1"/>
</dbReference>
<evidence type="ECO:0000259" key="1">
    <source>
        <dbReference type="PROSITE" id="PS51459"/>
    </source>
</evidence>
<dbReference type="InterPro" id="IPR053737">
    <property type="entry name" value="Type_II_TA_Toxin"/>
</dbReference>
<dbReference type="PANTHER" id="PTHR39426:SF1">
    <property type="entry name" value="HOMOLOGY TO DEATH-ON-CURING PROTEIN OF PHAGE P1"/>
    <property type="match status" value="1"/>
</dbReference>
<proteinExistence type="predicted"/>
<keyword evidence="3" id="KW-1185">Reference proteome</keyword>